<feature type="compositionally biased region" description="Pro residues" evidence="1">
    <location>
        <begin position="219"/>
        <end position="232"/>
    </location>
</feature>
<proteinExistence type="predicted"/>
<feature type="compositionally biased region" description="Low complexity" evidence="1">
    <location>
        <begin position="138"/>
        <end position="163"/>
    </location>
</feature>
<sequence>MEFDWKQLLPAVWAIVLFVPLAQADVSHLSLSHEHGGHGGHGEKNKQADAAVEMNDGQFYPVAGLPLPPGYAIPTGNNVPPPPVAPPNFPLPIYPPYFGFGGSQGTGPGPGFSNVGGQQFAGGPIPEPTNGQYTAFPTGSQGFPFPGTGPQGGVPFQPGSQFGSFANGPQAGAFPSGQQAGPFLPGSFPQSGAFPSVPQTGPFPSGPQAGPFPSGPQAGPFPPGPQGVPFPAIPQGGPFPSQPQFPPDYLTNQGLPLAGAQQPFLQPSGFNVPPGFAGPGIDFSNPYQQPFADEAQPEEVDAHPTTDEPTKAKQSSDTVYAPNGGYVYQRAK</sequence>
<evidence type="ECO:0000313" key="3">
    <source>
        <dbReference type="EMBL" id="EDW82523.1"/>
    </source>
</evidence>
<dbReference type="OMA" id="PIYPPYF"/>
<dbReference type="InParanoid" id="B4NCG4"/>
<feature type="signal peptide" evidence="2">
    <location>
        <begin position="1"/>
        <end position="24"/>
    </location>
</feature>
<dbReference type="Proteomes" id="UP000007798">
    <property type="component" value="Unassembled WGS sequence"/>
</dbReference>
<organism evidence="3 4">
    <name type="scientific">Drosophila willistoni</name>
    <name type="common">Fruit fly</name>
    <dbReference type="NCBI Taxonomy" id="7260"/>
    <lineage>
        <taxon>Eukaryota</taxon>
        <taxon>Metazoa</taxon>
        <taxon>Ecdysozoa</taxon>
        <taxon>Arthropoda</taxon>
        <taxon>Hexapoda</taxon>
        <taxon>Insecta</taxon>
        <taxon>Pterygota</taxon>
        <taxon>Neoptera</taxon>
        <taxon>Endopterygota</taxon>
        <taxon>Diptera</taxon>
        <taxon>Brachycera</taxon>
        <taxon>Muscomorpha</taxon>
        <taxon>Ephydroidea</taxon>
        <taxon>Drosophilidae</taxon>
        <taxon>Drosophila</taxon>
        <taxon>Sophophora</taxon>
    </lineage>
</organism>
<feature type="region of interest" description="Disordered" evidence="1">
    <location>
        <begin position="138"/>
        <end position="332"/>
    </location>
</feature>
<dbReference type="HOGENOM" id="CLU_069463_0_0_1"/>
<gene>
    <name evidence="3" type="primary">Dwil\GK25849</name>
    <name evidence="3" type="ORF">Dwil_GK25849</name>
</gene>
<dbReference type="PhylomeDB" id="B4NCG4"/>
<keyword evidence="4" id="KW-1185">Reference proteome</keyword>
<evidence type="ECO:0000313" key="4">
    <source>
        <dbReference type="Proteomes" id="UP000007798"/>
    </source>
</evidence>
<evidence type="ECO:0000256" key="1">
    <source>
        <dbReference type="SAM" id="MobiDB-lite"/>
    </source>
</evidence>
<feature type="compositionally biased region" description="Low complexity" evidence="1">
    <location>
        <begin position="202"/>
        <end position="218"/>
    </location>
</feature>
<keyword evidence="2" id="KW-0732">Signal</keyword>
<reference evidence="3 4" key="1">
    <citation type="journal article" date="2007" name="Nature">
        <title>Evolution of genes and genomes on the Drosophila phylogeny.</title>
        <authorList>
            <consortium name="Drosophila 12 Genomes Consortium"/>
            <person name="Clark A.G."/>
            <person name="Eisen M.B."/>
            <person name="Smith D.R."/>
            <person name="Bergman C.M."/>
            <person name="Oliver B."/>
            <person name="Markow T.A."/>
            <person name="Kaufman T.C."/>
            <person name="Kellis M."/>
            <person name="Gelbart W."/>
            <person name="Iyer V.N."/>
            <person name="Pollard D.A."/>
            <person name="Sackton T.B."/>
            <person name="Larracuente A.M."/>
            <person name="Singh N.D."/>
            <person name="Abad J.P."/>
            <person name="Abt D.N."/>
            <person name="Adryan B."/>
            <person name="Aguade M."/>
            <person name="Akashi H."/>
            <person name="Anderson W.W."/>
            <person name="Aquadro C.F."/>
            <person name="Ardell D.H."/>
            <person name="Arguello R."/>
            <person name="Artieri C.G."/>
            <person name="Barbash D.A."/>
            <person name="Barker D."/>
            <person name="Barsanti P."/>
            <person name="Batterham P."/>
            <person name="Batzoglou S."/>
            <person name="Begun D."/>
            <person name="Bhutkar A."/>
            <person name="Blanco E."/>
            <person name="Bosak S.A."/>
            <person name="Bradley R.K."/>
            <person name="Brand A.D."/>
            <person name="Brent M.R."/>
            <person name="Brooks A.N."/>
            <person name="Brown R.H."/>
            <person name="Butlin R.K."/>
            <person name="Caggese C."/>
            <person name="Calvi B.R."/>
            <person name="Bernardo de Carvalho A."/>
            <person name="Caspi A."/>
            <person name="Castrezana S."/>
            <person name="Celniker S.E."/>
            <person name="Chang J.L."/>
            <person name="Chapple C."/>
            <person name="Chatterji S."/>
            <person name="Chinwalla A."/>
            <person name="Civetta A."/>
            <person name="Clifton S.W."/>
            <person name="Comeron J.M."/>
            <person name="Costello J.C."/>
            <person name="Coyne J.A."/>
            <person name="Daub J."/>
            <person name="David R.G."/>
            <person name="Delcher A.L."/>
            <person name="Delehaunty K."/>
            <person name="Do C.B."/>
            <person name="Ebling H."/>
            <person name="Edwards K."/>
            <person name="Eickbush T."/>
            <person name="Evans J.D."/>
            <person name="Filipski A."/>
            <person name="Findeiss S."/>
            <person name="Freyhult E."/>
            <person name="Fulton L."/>
            <person name="Fulton R."/>
            <person name="Garcia A.C."/>
            <person name="Gardiner A."/>
            <person name="Garfield D.A."/>
            <person name="Garvin B.E."/>
            <person name="Gibson G."/>
            <person name="Gilbert D."/>
            <person name="Gnerre S."/>
            <person name="Godfrey J."/>
            <person name="Good R."/>
            <person name="Gotea V."/>
            <person name="Gravely B."/>
            <person name="Greenberg A.J."/>
            <person name="Griffiths-Jones S."/>
            <person name="Gross S."/>
            <person name="Guigo R."/>
            <person name="Gustafson E.A."/>
            <person name="Haerty W."/>
            <person name="Hahn M.W."/>
            <person name="Halligan D.L."/>
            <person name="Halpern A.L."/>
            <person name="Halter G.M."/>
            <person name="Han M.V."/>
            <person name="Heger A."/>
            <person name="Hillier L."/>
            <person name="Hinrichs A.S."/>
            <person name="Holmes I."/>
            <person name="Hoskins R.A."/>
            <person name="Hubisz M.J."/>
            <person name="Hultmark D."/>
            <person name="Huntley M.A."/>
            <person name="Jaffe D.B."/>
            <person name="Jagadeeshan S."/>
            <person name="Jeck W.R."/>
            <person name="Johnson J."/>
            <person name="Jones C.D."/>
            <person name="Jordan W.C."/>
            <person name="Karpen G.H."/>
            <person name="Kataoka E."/>
            <person name="Keightley P.D."/>
            <person name="Kheradpour P."/>
            <person name="Kirkness E.F."/>
            <person name="Koerich L.B."/>
            <person name="Kristiansen K."/>
            <person name="Kudrna D."/>
            <person name="Kulathinal R.J."/>
            <person name="Kumar S."/>
            <person name="Kwok R."/>
            <person name="Lander E."/>
            <person name="Langley C.H."/>
            <person name="Lapoint R."/>
            <person name="Lazzaro B.P."/>
            <person name="Lee S.J."/>
            <person name="Levesque L."/>
            <person name="Li R."/>
            <person name="Lin C.F."/>
            <person name="Lin M.F."/>
            <person name="Lindblad-Toh K."/>
            <person name="Llopart A."/>
            <person name="Long M."/>
            <person name="Low L."/>
            <person name="Lozovsky E."/>
            <person name="Lu J."/>
            <person name="Luo M."/>
            <person name="Machado C.A."/>
            <person name="Makalowski W."/>
            <person name="Marzo M."/>
            <person name="Matsuda M."/>
            <person name="Matzkin L."/>
            <person name="McAllister B."/>
            <person name="McBride C.S."/>
            <person name="McKernan B."/>
            <person name="McKernan K."/>
            <person name="Mendez-Lago M."/>
            <person name="Minx P."/>
            <person name="Mollenhauer M.U."/>
            <person name="Montooth K."/>
            <person name="Mount S.M."/>
            <person name="Mu X."/>
            <person name="Myers E."/>
            <person name="Negre B."/>
            <person name="Newfeld S."/>
            <person name="Nielsen R."/>
            <person name="Noor M.A."/>
            <person name="O'Grady P."/>
            <person name="Pachter L."/>
            <person name="Papaceit M."/>
            <person name="Parisi M.J."/>
            <person name="Parisi M."/>
            <person name="Parts L."/>
            <person name="Pedersen J.S."/>
            <person name="Pesole G."/>
            <person name="Phillippy A.M."/>
            <person name="Ponting C.P."/>
            <person name="Pop M."/>
            <person name="Porcelli D."/>
            <person name="Powell J.R."/>
            <person name="Prohaska S."/>
            <person name="Pruitt K."/>
            <person name="Puig M."/>
            <person name="Quesneville H."/>
            <person name="Ram K.R."/>
            <person name="Rand D."/>
            <person name="Rasmussen M.D."/>
            <person name="Reed L.K."/>
            <person name="Reenan R."/>
            <person name="Reily A."/>
            <person name="Remington K.A."/>
            <person name="Rieger T.T."/>
            <person name="Ritchie M.G."/>
            <person name="Robin C."/>
            <person name="Rogers Y.H."/>
            <person name="Rohde C."/>
            <person name="Rozas J."/>
            <person name="Rubenfield M.J."/>
            <person name="Ruiz A."/>
            <person name="Russo S."/>
            <person name="Salzberg S.L."/>
            <person name="Sanchez-Gracia A."/>
            <person name="Saranga D.J."/>
            <person name="Sato H."/>
            <person name="Schaeffer S.W."/>
            <person name="Schatz M.C."/>
            <person name="Schlenke T."/>
            <person name="Schwartz R."/>
            <person name="Segarra C."/>
            <person name="Singh R.S."/>
            <person name="Sirot L."/>
            <person name="Sirota M."/>
            <person name="Sisneros N.B."/>
            <person name="Smith C.D."/>
            <person name="Smith T.F."/>
            <person name="Spieth J."/>
            <person name="Stage D.E."/>
            <person name="Stark A."/>
            <person name="Stephan W."/>
            <person name="Strausberg R.L."/>
            <person name="Strempel S."/>
            <person name="Sturgill D."/>
            <person name="Sutton G."/>
            <person name="Sutton G.G."/>
            <person name="Tao W."/>
            <person name="Teichmann S."/>
            <person name="Tobari Y.N."/>
            <person name="Tomimura Y."/>
            <person name="Tsolas J.M."/>
            <person name="Valente V.L."/>
            <person name="Venter E."/>
            <person name="Venter J.C."/>
            <person name="Vicario S."/>
            <person name="Vieira F.G."/>
            <person name="Vilella A.J."/>
            <person name="Villasante A."/>
            <person name="Walenz B."/>
            <person name="Wang J."/>
            <person name="Wasserman M."/>
            <person name="Watts T."/>
            <person name="Wilson D."/>
            <person name="Wilson R.K."/>
            <person name="Wing R.A."/>
            <person name="Wolfner M.F."/>
            <person name="Wong A."/>
            <person name="Wong G.K."/>
            <person name="Wu C.I."/>
            <person name="Wu G."/>
            <person name="Yamamoto D."/>
            <person name="Yang H.P."/>
            <person name="Yang S.P."/>
            <person name="Yorke J.A."/>
            <person name="Yoshida K."/>
            <person name="Zdobnov E."/>
            <person name="Zhang P."/>
            <person name="Zhang Y."/>
            <person name="Zimin A.V."/>
            <person name="Baldwin J."/>
            <person name="Abdouelleil A."/>
            <person name="Abdulkadir J."/>
            <person name="Abebe A."/>
            <person name="Abera B."/>
            <person name="Abreu J."/>
            <person name="Acer S.C."/>
            <person name="Aftuck L."/>
            <person name="Alexander A."/>
            <person name="An P."/>
            <person name="Anderson E."/>
            <person name="Anderson S."/>
            <person name="Arachi H."/>
            <person name="Azer M."/>
            <person name="Bachantsang P."/>
            <person name="Barry A."/>
            <person name="Bayul T."/>
            <person name="Berlin A."/>
            <person name="Bessette D."/>
            <person name="Bloom T."/>
            <person name="Blye J."/>
            <person name="Boguslavskiy L."/>
            <person name="Bonnet C."/>
            <person name="Boukhgalter B."/>
            <person name="Bourzgui I."/>
            <person name="Brown A."/>
            <person name="Cahill P."/>
            <person name="Channer S."/>
            <person name="Cheshatsang Y."/>
            <person name="Chuda L."/>
            <person name="Citroen M."/>
            <person name="Collymore A."/>
            <person name="Cooke P."/>
            <person name="Costello M."/>
            <person name="D'Aco K."/>
            <person name="Daza R."/>
            <person name="De Haan G."/>
            <person name="DeGray S."/>
            <person name="DeMaso C."/>
            <person name="Dhargay N."/>
            <person name="Dooley K."/>
            <person name="Dooley E."/>
            <person name="Doricent M."/>
            <person name="Dorje P."/>
            <person name="Dorjee K."/>
            <person name="Dupes A."/>
            <person name="Elong R."/>
            <person name="Falk J."/>
            <person name="Farina A."/>
            <person name="Faro S."/>
            <person name="Ferguson D."/>
            <person name="Fisher S."/>
            <person name="Foley C.D."/>
            <person name="Franke A."/>
            <person name="Friedrich D."/>
            <person name="Gadbois L."/>
            <person name="Gearin G."/>
            <person name="Gearin C.R."/>
            <person name="Giannoukos G."/>
            <person name="Goode T."/>
            <person name="Graham J."/>
            <person name="Grandbois E."/>
            <person name="Grewal S."/>
            <person name="Gyaltsen K."/>
            <person name="Hafez N."/>
            <person name="Hagos B."/>
            <person name="Hall J."/>
            <person name="Henson C."/>
            <person name="Hollinger A."/>
            <person name="Honan T."/>
            <person name="Huard M.D."/>
            <person name="Hughes L."/>
            <person name="Hurhula B."/>
            <person name="Husby M.E."/>
            <person name="Kamat A."/>
            <person name="Kanga B."/>
            <person name="Kashin S."/>
            <person name="Khazanovich D."/>
            <person name="Kisner P."/>
            <person name="Lance K."/>
            <person name="Lara M."/>
            <person name="Lee W."/>
            <person name="Lennon N."/>
            <person name="Letendre F."/>
            <person name="LeVine R."/>
            <person name="Lipovsky A."/>
            <person name="Liu X."/>
            <person name="Liu J."/>
            <person name="Liu S."/>
            <person name="Lokyitsang T."/>
            <person name="Lokyitsang Y."/>
            <person name="Lubonja R."/>
            <person name="Lui A."/>
            <person name="MacDonald P."/>
            <person name="Magnisalis V."/>
            <person name="Maru K."/>
            <person name="Matthews C."/>
            <person name="McCusker W."/>
            <person name="McDonough S."/>
            <person name="Mehta T."/>
            <person name="Meldrim J."/>
            <person name="Meneus L."/>
            <person name="Mihai O."/>
            <person name="Mihalev A."/>
            <person name="Mihova T."/>
            <person name="Mittelman R."/>
            <person name="Mlenga V."/>
            <person name="Montmayeur A."/>
            <person name="Mulrain L."/>
            <person name="Navidi A."/>
            <person name="Naylor J."/>
            <person name="Negash T."/>
            <person name="Nguyen T."/>
            <person name="Nguyen N."/>
            <person name="Nicol R."/>
            <person name="Norbu C."/>
            <person name="Norbu N."/>
            <person name="Novod N."/>
            <person name="O'Neill B."/>
            <person name="Osman S."/>
            <person name="Markiewicz E."/>
            <person name="Oyono O.L."/>
            <person name="Patti C."/>
            <person name="Phunkhang P."/>
            <person name="Pierre F."/>
            <person name="Priest M."/>
            <person name="Raghuraman S."/>
            <person name="Rege F."/>
            <person name="Reyes R."/>
            <person name="Rise C."/>
            <person name="Rogov P."/>
            <person name="Ross K."/>
            <person name="Ryan E."/>
            <person name="Settipalli S."/>
            <person name="Shea T."/>
            <person name="Sherpa N."/>
            <person name="Shi L."/>
            <person name="Shih D."/>
            <person name="Sparrow T."/>
            <person name="Spaulding J."/>
            <person name="Stalker J."/>
            <person name="Stange-Thomann N."/>
            <person name="Stavropoulos S."/>
            <person name="Stone C."/>
            <person name="Strader C."/>
            <person name="Tesfaye S."/>
            <person name="Thomson T."/>
            <person name="Thoulutsang Y."/>
            <person name="Thoulutsang D."/>
            <person name="Topham K."/>
            <person name="Topping I."/>
            <person name="Tsamla T."/>
            <person name="Vassiliev H."/>
            <person name="Vo A."/>
            <person name="Wangchuk T."/>
            <person name="Wangdi T."/>
            <person name="Weiand M."/>
            <person name="Wilkinson J."/>
            <person name="Wilson A."/>
            <person name="Yadav S."/>
            <person name="Young G."/>
            <person name="Yu Q."/>
            <person name="Zembek L."/>
            <person name="Zhong D."/>
            <person name="Zimmer A."/>
            <person name="Zwirko Z."/>
            <person name="Jaffe D.B."/>
            <person name="Alvarez P."/>
            <person name="Brockman W."/>
            <person name="Butler J."/>
            <person name="Chin C."/>
            <person name="Gnerre S."/>
            <person name="Grabherr M."/>
            <person name="Kleber M."/>
            <person name="Mauceli E."/>
            <person name="MacCallum I."/>
        </authorList>
    </citation>
    <scope>NUCLEOTIDE SEQUENCE [LARGE SCALE GENOMIC DNA]</scope>
    <source>
        <strain evidence="4">Tucson 14030-0811.24</strain>
    </source>
</reference>
<dbReference type="AlphaFoldDB" id="B4NCG4"/>
<evidence type="ECO:0008006" key="5">
    <source>
        <dbReference type="Google" id="ProtNLM"/>
    </source>
</evidence>
<evidence type="ECO:0000256" key="2">
    <source>
        <dbReference type="SAM" id="SignalP"/>
    </source>
</evidence>
<dbReference type="OrthoDB" id="7872970at2759"/>
<dbReference type="KEGG" id="dwi:6648538"/>
<feature type="chain" id="PRO_5002819621" description="DUF4794 domain-containing protein" evidence="2">
    <location>
        <begin position="25"/>
        <end position="332"/>
    </location>
</feature>
<feature type="compositionally biased region" description="Basic and acidic residues" evidence="1">
    <location>
        <begin position="300"/>
        <end position="311"/>
    </location>
</feature>
<dbReference type="eggNOG" id="ENOG502QQ2D">
    <property type="taxonomic scope" value="Eukaryota"/>
</dbReference>
<accession>B4NCG4</accession>
<name>B4NCG4_DROWI</name>
<dbReference type="EMBL" id="CH964239">
    <property type="protein sequence ID" value="EDW82523.1"/>
    <property type="molecule type" value="Genomic_DNA"/>
</dbReference>
<protein>
    <recommendedName>
        <fullName evidence="5">DUF4794 domain-containing protein</fullName>
    </recommendedName>
</protein>